<keyword evidence="3" id="KW-1185">Reference proteome</keyword>
<dbReference type="AlphaFoldDB" id="A0A0D2NX45"/>
<feature type="compositionally biased region" description="Pro residues" evidence="1">
    <location>
        <begin position="282"/>
        <end position="295"/>
    </location>
</feature>
<gene>
    <name evidence="2" type="ORF">HYPSUDRAFT_201392</name>
</gene>
<evidence type="ECO:0000313" key="3">
    <source>
        <dbReference type="Proteomes" id="UP000054270"/>
    </source>
</evidence>
<accession>A0A0D2NX45</accession>
<evidence type="ECO:0000313" key="2">
    <source>
        <dbReference type="EMBL" id="KJA23364.1"/>
    </source>
</evidence>
<dbReference type="EMBL" id="KN817543">
    <property type="protein sequence ID" value="KJA23364.1"/>
    <property type="molecule type" value="Genomic_DNA"/>
</dbReference>
<name>A0A0D2NX45_HYPSF</name>
<feature type="region of interest" description="Disordered" evidence="1">
    <location>
        <begin position="250"/>
        <end position="324"/>
    </location>
</feature>
<evidence type="ECO:0000256" key="1">
    <source>
        <dbReference type="SAM" id="MobiDB-lite"/>
    </source>
</evidence>
<organism evidence="2 3">
    <name type="scientific">Hypholoma sublateritium (strain FD-334 SS-4)</name>
    <dbReference type="NCBI Taxonomy" id="945553"/>
    <lineage>
        <taxon>Eukaryota</taxon>
        <taxon>Fungi</taxon>
        <taxon>Dikarya</taxon>
        <taxon>Basidiomycota</taxon>
        <taxon>Agaricomycotina</taxon>
        <taxon>Agaricomycetes</taxon>
        <taxon>Agaricomycetidae</taxon>
        <taxon>Agaricales</taxon>
        <taxon>Agaricineae</taxon>
        <taxon>Strophariaceae</taxon>
        <taxon>Hypholoma</taxon>
    </lineage>
</organism>
<proteinExistence type="predicted"/>
<reference evidence="3" key="1">
    <citation type="submission" date="2014-04" db="EMBL/GenBank/DDBJ databases">
        <title>Evolutionary Origins and Diversification of the Mycorrhizal Mutualists.</title>
        <authorList>
            <consortium name="DOE Joint Genome Institute"/>
            <consortium name="Mycorrhizal Genomics Consortium"/>
            <person name="Kohler A."/>
            <person name="Kuo A."/>
            <person name="Nagy L.G."/>
            <person name="Floudas D."/>
            <person name="Copeland A."/>
            <person name="Barry K.W."/>
            <person name="Cichocki N."/>
            <person name="Veneault-Fourrey C."/>
            <person name="LaButti K."/>
            <person name="Lindquist E.A."/>
            <person name="Lipzen A."/>
            <person name="Lundell T."/>
            <person name="Morin E."/>
            <person name="Murat C."/>
            <person name="Riley R."/>
            <person name="Ohm R."/>
            <person name="Sun H."/>
            <person name="Tunlid A."/>
            <person name="Henrissat B."/>
            <person name="Grigoriev I.V."/>
            <person name="Hibbett D.S."/>
            <person name="Martin F."/>
        </authorList>
    </citation>
    <scope>NUCLEOTIDE SEQUENCE [LARGE SCALE GENOMIC DNA]</scope>
    <source>
        <strain evidence="3">FD-334 SS-4</strain>
    </source>
</reference>
<sequence>MLHQRGREALSILSARLVCEVQPRYVPCYGLPPLLTKYPNDLSPIAPLVPLLRNILPHRLPSAVLRRLTSTFNLPSSPRDEPLPGVHPPVSIASRAHAPFPCPYRTDPPPCVPASSLKYHALSRTKHAAIFEQPGSLPPPARADRPVGLSTTPAAFIALCSVSDAVYRPRCCQTVSWTLKNEHFFLPRAPSTLRRRATSLMHPTRVMSKGGWSEVALTRHEYSVVVDAPYGIANPCSRVRQIAGEKRYSLPTQNTIAPASVPPPPRRRAPLRPAAALRSLPPCRPPIRTPLPLQPSLPQDASRPANRRQLIPRRAAQGLFRPDP</sequence>
<protein>
    <submittedName>
        <fullName evidence="2">Uncharacterized protein</fullName>
    </submittedName>
</protein>
<dbReference type="Proteomes" id="UP000054270">
    <property type="component" value="Unassembled WGS sequence"/>
</dbReference>
<feature type="compositionally biased region" description="Low complexity" evidence="1">
    <location>
        <begin position="271"/>
        <end position="281"/>
    </location>
</feature>